<feature type="compositionally biased region" description="Polar residues" evidence="1">
    <location>
        <begin position="142"/>
        <end position="156"/>
    </location>
</feature>
<accession>A0A255XPM4</accession>
<sequence>MKRRGWTMSVPPSKAYPTHPPVGNPVQTLAWGLIQAAKRLDDAVRQPDDRDGLLAAARLNWKLWTIIQADILDDESALTLEVRQNLLNLSNFIDKHTVGIITTPEASKLATLIEINKNIAAGLFDSMRNAAAAVSEEKAPSDTASVSSDDTISTSA</sequence>
<dbReference type="Pfam" id="PF07309">
    <property type="entry name" value="FlaF"/>
    <property type="match status" value="1"/>
</dbReference>
<proteinExistence type="predicted"/>
<feature type="region of interest" description="Disordered" evidence="1">
    <location>
        <begin position="135"/>
        <end position="156"/>
    </location>
</feature>
<reference evidence="2 3" key="1">
    <citation type="submission" date="2017-07" db="EMBL/GenBank/DDBJ databases">
        <title>Elstera cyanobacteriorum sp. nov., a novel bacterium isolated from cyanobacterial aggregates in a eutrophic lake.</title>
        <authorList>
            <person name="Cai H."/>
        </authorList>
    </citation>
    <scope>NUCLEOTIDE SEQUENCE [LARGE SCALE GENOMIC DNA]</scope>
    <source>
        <strain evidence="2 3">TH019</strain>
    </source>
</reference>
<evidence type="ECO:0000256" key="1">
    <source>
        <dbReference type="SAM" id="MobiDB-lite"/>
    </source>
</evidence>
<dbReference type="InterPro" id="IPR010845">
    <property type="entry name" value="FlaF"/>
</dbReference>
<dbReference type="EMBL" id="NOXS01000032">
    <property type="protein sequence ID" value="OYQ18923.1"/>
    <property type="molecule type" value="Genomic_DNA"/>
</dbReference>
<dbReference type="AlphaFoldDB" id="A0A255XPM4"/>
<organism evidence="2 3">
    <name type="scientific">Elstera cyanobacteriorum</name>
    <dbReference type="NCBI Taxonomy" id="2022747"/>
    <lineage>
        <taxon>Bacteria</taxon>
        <taxon>Pseudomonadati</taxon>
        <taxon>Pseudomonadota</taxon>
        <taxon>Alphaproteobacteria</taxon>
        <taxon>Rhodospirillales</taxon>
        <taxon>Rhodospirillaceae</taxon>
        <taxon>Elstera</taxon>
    </lineage>
</organism>
<dbReference type="Proteomes" id="UP000216361">
    <property type="component" value="Unassembled WGS sequence"/>
</dbReference>
<evidence type="ECO:0008006" key="4">
    <source>
        <dbReference type="Google" id="ProtNLM"/>
    </source>
</evidence>
<evidence type="ECO:0000313" key="2">
    <source>
        <dbReference type="EMBL" id="OYQ18923.1"/>
    </source>
</evidence>
<gene>
    <name evidence="2" type="ORF">CHR90_11795</name>
</gene>
<keyword evidence="3" id="KW-1185">Reference proteome</keyword>
<protein>
    <recommendedName>
        <fullName evidence="4">Flagellar protein FlaF</fullName>
    </recommendedName>
</protein>
<dbReference type="GO" id="GO:0044781">
    <property type="term" value="P:bacterial-type flagellum organization"/>
    <property type="evidence" value="ECO:0007669"/>
    <property type="project" value="InterPro"/>
</dbReference>
<name>A0A255XPM4_9PROT</name>
<dbReference type="OrthoDB" id="8563081at2"/>
<feature type="region of interest" description="Disordered" evidence="1">
    <location>
        <begin position="1"/>
        <end position="21"/>
    </location>
</feature>
<evidence type="ECO:0000313" key="3">
    <source>
        <dbReference type="Proteomes" id="UP000216361"/>
    </source>
</evidence>
<comment type="caution">
    <text evidence="2">The sequence shown here is derived from an EMBL/GenBank/DDBJ whole genome shotgun (WGS) entry which is preliminary data.</text>
</comment>